<dbReference type="Pfam" id="PF24551">
    <property type="entry name" value="SH3_Rv0428c"/>
    <property type="match status" value="1"/>
</dbReference>
<accession>A9WPA7</accession>
<evidence type="ECO:0000259" key="1">
    <source>
        <dbReference type="Pfam" id="PF24551"/>
    </source>
</evidence>
<dbReference type="eggNOG" id="ENOG5033C7X">
    <property type="taxonomic scope" value="Bacteria"/>
</dbReference>
<dbReference type="InterPro" id="IPR056934">
    <property type="entry name" value="SH3_Rv0428c"/>
</dbReference>
<organism evidence="2 3">
    <name type="scientific">Renibacterium salmoninarum (strain ATCC 33209 / DSM 20767 / JCM 11484 / NBRC 15589 / NCIMB 2235)</name>
    <dbReference type="NCBI Taxonomy" id="288705"/>
    <lineage>
        <taxon>Bacteria</taxon>
        <taxon>Bacillati</taxon>
        <taxon>Actinomycetota</taxon>
        <taxon>Actinomycetes</taxon>
        <taxon>Micrococcales</taxon>
        <taxon>Micrococcaceae</taxon>
        <taxon>Renibacterium</taxon>
    </lineage>
</organism>
<keyword evidence="3" id="KW-1185">Reference proteome</keyword>
<feature type="domain" description="Histone acetyltransferase Rv0428c-like SH3" evidence="1">
    <location>
        <begin position="9"/>
        <end position="61"/>
    </location>
</feature>
<dbReference type="STRING" id="288705.RSal33209_1175"/>
<protein>
    <recommendedName>
        <fullName evidence="1">Histone acetyltransferase Rv0428c-like SH3 domain-containing protein</fullName>
    </recommendedName>
</protein>
<gene>
    <name evidence="2" type="ordered locus">RSal33209_1175</name>
</gene>
<dbReference type="RefSeq" id="WP_012244599.1">
    <property type="nucleotide sequence ID" value="NC_010168.1"/>
</dbReference>
<reference evidence="3" key="1">
    <citation type="journal article" date="2008" name="J. Bacteriol.">
        <title>Genome sequence of the fish pathogen Renibacterium salmoninarum suggests reductive evolution away from an environmental Arthrobacter ancestor.</title>
        <authorList>
            <person name="Wiens G.D."/>
            <person name="Rockey D.D."/>
            <person name="Wu Z."/>
            <person name="Chang J."/>
            <person name="Levy R."/>
            <person name="Crane S."/>
            <person name="Chen D.S."/>
            <person name="Capri G.R."/>
            <person name="Burnett J.R."/>
            <person name="Sudheesh P.S."/>
            <person name="Schipma M.J."/>
            <person name="Burd H."/>
            <person name="Bhattacharyya A."/>
            <person name="Rhodes L.D."/>
            <person name="Kaul R."/>
            <person name="Strom M.S."/>
        </authorList>
    </citation>
    <scope>NUCLEOTIDE SEQUENCE [LARGE SCALE GENOMIC DNA]</scope>
    <source>
        <strain evidence="3">ATCC 33209 / DSM 20767 / JCM 11484 / NBRC 15589 / NCIMB 2235</strain>
    </source>
</reference>
<name>A9WPA7_RENSM</name>
<dbReference type="KEGG" id="rsa:RSal33209_1175"/>
<dbReference type="HOGENOM" id="CLU_179220_2_0_11"/>
<evidence type="ECO:0000313" key="3">
    <source>
        <dbReference type="Proteomes" id="UP000002007"/>
    </source>
</evidence>
<dbReference type="EMBL" id="CP000910">
    <property type="protein sequence ID" value="ABY22913.1"/>
    <property type="molecule type" value="Genomic_DNA"/>
</dbReference>
<proteinExistence type="predicted"/>
<sequence length="82" mass="8737">MVDHMAALKAGMRVIVRHRIPGPLPLTDALGQLLTLDDISATVQTKRGDVVILRADIVAAKEVPPAPLPRTRRLGPAPVSDS</sequence>
<dbReference type="Proteomes" id="UP000002007">
    <property type="component" value="Chromosome"/>
</dbReference>
<evidence type="ECO:0000313" key="2">
    <source>
        <dbReference type="EMBL" id="ABY22913.1"/>
    </source>
</evidence>
<dbReference type="AlphaFoldDB" id="A9WPA7"/>